<sequence>MIVALSLITDKKNALPIELIGKVSAVYCLITSGRNGKKCLLIEKRLSPSVERRTKTKKLTGDNPQNYKEMKLKDIVSQLANRINQPHVIECYLRKVYAKGYENGRKESPWHEVSEEPKKGEHICVQVGSGNLTSWFATSNIRKDFEDYNVIRWAYVSDLIKTIRYE</sequence>
<dbReference type="EMBL" id="VVYV01000063">
    <property type="protein sequence ID" value="KAA5412726.1"/>
    <property type="molecule type" value="Genomic_DNA"/>
</dbReference>
<comment type="caution">
    <text evidence="1">The sequence shown here is derived from an EMBL/GenBank/DDBJ whole genome shotgun (WGS) entry which is preliminary data.</text>
</comment>
<reference evidence="1 2" key="1">
    <citation type="journal article" date="2019" name="Nat. Med.">
        <title>A library of human gut bacterial isolates paired with longitudinal multiomics data enables mechanistic microbiome research.</title>
        <authorList>
            <person name="Poyet M."/>
            <person name="Groussin M."/>
            <person name="Gibbons S.M."/>
            <person name="Avila-Pacheco J."/>
            <person name="Jiang X."/>
            <person name="Kearney S.M."/>
            <person name="Perrotta A.R."/>
            <person name="Berdy B."/>
            <person name="Zhao S."/>
            <person name="Lieberman T.D."/>
            <person name="Swanson P.K."/>
            <person name="Smith M."/>
            <person name="Roesemann S."/>
            <person name="Alexander J.E."/>
            <person name="Rich S.A."/>
            <person name="Livny J."/>
            <person name="Vlamakis H."/>
            <person name="Clish C."/>
            <person name="Bullock K."/>
            <person name="Deik A."/>
            <person name="Scott J."/>
            <person name="Pierce K.A."/>
            <person name="Xavier R.J."/>
            <person name="Alm E.J."/>
        </authorList>
    </citation>
    <scope>NUCLEOTIDE SEQUENCE [LARGE SCALE GENOMIC DNA]</scope>
    <source>
        <strain evidence="1 2">BIOML-A6</strain>
    </source>
</reference>
<name>A0A642PR18_9BACE</name>
<accession>A0A642PR18</accession>
<organism evidence="1 2">
    <name type="scientific">Bacteroides cellulosilyticus</name>
    <dbReference type="NCBI Taxonomy" id="246787"/>
    <lineage>
        <taxon>Bacteria</taxon>
        <taxon>Pseudomonadati</taxon>
        <taxon>Bacteroidota</taxon>
        <taxon>Bacteroidia</taxon>
        <taxon>Bacteroidales</taxon>
        <taxon>Bacteroidaceae</taxon>
        <taxon>Bacteroides</taxon>
    </lineage>
</organism>
<evidence type="ECO:0000313" key="2">
    <source>
        <dbReference type="Proteomes" id="UP000448877"/>
    </source>
</evidence>
<evidence type="ECO:0000313" key="1">
    <source>
        <dbReference type="EMBL" id="KAA5412726.1"/>
    </source>
</evidence>
<dbReference type="Proteomes" id="UP000448877">
    <property type="component" value="Unassembled WGS sequence"/>
</dbReference>
<gene>
    <name evidence="1" type="ORF">F2Y81_24925</name>
</gene>
<proteinExistence type="predicted"/>
<dbReference type="RefSeq" id="WP_149920599.1">
    <property type="nucleotide sequence ID" value="NZ_JAASIC010000004.1"/>
</dbReference>
<dbReference type="AlphaFoldDB" id="A0A642PR18"/>
<protein>
    <submittedName>
        <fullName evidence="1">Uncharacterized protein</fullName>
    </submittedName>
</protein>